<keyword evidence="1" id="KW-0472">Membrane</keyword>
<reference evidence="2 3" key="1">
    <citation type="submission" date="2014-02" db="EMBL/GenBank/DDBJ databases">
        <title>Vibrio fortis Dalian14 Genome Sequencing.</title>
        <authorList>
            <person name="Wang Y."/>
            <person name="Song L."/>
            <person name="Liu G."/>
            <person name="Ding J."/>
        </authorList>
    </citation>
    <scope>NUCLEOTIDE SEQUENCE [LARGE SCALE GENOMIC DNA]</scope>
    <source>
        <strain evidence="2 3">Dalian14</strain>
    </source>
</reference>
<protein>
    <submittedName>
        <fullName evidence="2">Membrane protein</fullName>
    </submittedName>
</protein>
<keyword evidence="3" id="KW-1185">Reference proteome</keyword>
<dbReference type="Proteomes" id="UP000027219">
    <property type="component" value="Unassembled WGS sequence"/>
</dbReference>
<dbReference type="RefSeq" id="WP_032550214.1">
    <property type="nucleotide sequence ID" value="NZ_BTGL01000008.1"/>
</dbReference>
<feature type="transmembrane region" description="Helical" evidence="1">
    <location>
        <begin position="42"/>
        <end position="75"/>
    </location>
</feature>
<comment type="caution">
    <text evidence="2">The sequence shown here is derived from an EMBL/GenBank/DDBJ whole genome shotgun (WGS) entry which is preliminary data.</text>
</comment>
<keyword evidence="1" id="KW-1133">Transmembrane helix</keyword>
<dbReference type="OrthoDB" id="6659017at2"/>
<accession>A0A066UYF4</accession>
<organism evidence="2 3">
    <name type="scientific">Vibrio fortis</name>
    <dbReference type="NCBI Taxonomy" id="212667"/>
    <lineage>
        <taxon>Bacteria</taxon>
        <taxon>Pseudomonadati</taxon>
        <taxon>Pseudomonadota</taxon>
        <taxon>Gammaproteobacteria</taxon>
        <taxon>Vibrionales</taxon>
        <taxon>Vibrionaceae</taxon>
        <taxon>Vibrio</taxon>
    </lineage>
</organism>
<evidence type="ECO:0000313" key="3">
    <source>
        <dbReference type="Proteomes" id="UP000027219"/>
    </source>
</evidence>
<proteinExistence type="predicted"/>
<dbReference type="AlphaFoldDB" id="A0A066UYF4"/>
<dbReference type="STRING" id="212667.VFDL14_13935"/>
<gene>
    <name evidence="2" type="ORF">VFDL14_13935</name>
</gene>
<sequence length="90" mass="9495">MKTRVCAGLLVAISLVSALIFLLAGDSHFPVTQWPKEAYLGLVFSVVWGGGVMASVAYVFSAMVFVTVAVVGYAIGYKIGSYLPTSSDTK</sequence>
<evidence type="ECO:0000256" key="1">
    <source>
        <dbReference type="SAM" id="Phobius"/>
    </source>
</evidence>
<keyword evidence="1" id="KW-0812">Transmembrane</keyword>
<dbReference type="EMBL" id="JFFR01000009">
    <property type="protein sequence ID" value="KDN29283.1"/>
    <property type="molecule type" value="Genomic_DNA"/>
</dbReference>
<evidence type="ECO:0000313" key="2">
    <source>
        <dbReference type="EMBL" id="KDN29283.1"/>
    </source>
</evidence>
<name>A0A066UYF4_9VIBR</name>